<name>A0A6J5M5I0_9CAUD</name>
<organism evidence="2">
    <name type="scientific">uncultured Caudovirales phage</name>
    <dbReference type="NCBI Taxonomy" id="2100421"/>
    <lineage>
        <taxon>Viruses</taxon>
        <taxon>Duplodnaviria</taxon>
        <taxon>Heunggongvirae</taxon>
        <taxon>Uroviricota</taxon>
        <taxon>Caudoviricetes</taxon>
        <taxon>Peduoviridae</taxon>
        <taxon>Maltschvirus</taxon>
        <taxon>Maltschvirus maltsch</taxon>
    </lineage>
</organism>
<evidence type="ECO:0000313" key="2">
    <source>
        <dbReference type="EMBL" id="CAB4141412.1"/>
    </source>
</evidence>
<dbReference type="InterPro" id="IPR024654">
    <property type="entry name" value="Calcineurin-like_PHP_lpxH"/>
</dbReference>
<dbReference type="InterPro" id="IPR029052">
    <property type="entry name" value="Metallo-depent_PP-like"/>
</dbReference>
<accession>A0A6J5M5I0</accession>
<reference evidence="2" key="1">
    <citation type="submission" date="2020-04" db="EMBL/GenBank/DDBJ databases">
        <authorList>
            <person name="Chiriac C."/>
            <person name="Salcher M."/>
            <person name="Ghai R."/>
            <person name="Kavagutti S V."/>
        </authorList>
    </citation>
    <scope>NUCLEOTIDE SEQUENCE</scope>
</reference>
<dbReference type="Gene3D" id="3.60.21.10">
    <property type="match status" value="1"/>
</dbReference>
<feature type="domain" description="Calcineurin-like phosphoesterase" evidence="1">
    <location>
        <begin position="78"/>
        <end position="252"/>
    </location>
</feature>
<evidence type="ECO:0000259" key="1">
    <source>
        <dbReference type="Pfam" id="PF12850"/>
    </source>
</evidence>
<proteinExistence type="predicted"/>
<dbReference type="SUPFAM" id="SSF56300">
    <property type="entry name" value="Metallo-dependent phosphatases"/>
    <property type="match status" value="1"/>
</dbReference>
<gene>
    <name evidence="2" type="ORF">UFOVP418_9</name>
</gene>
<sequence>MAKSVENRVRLSNEEQEIIREHRLRQMAERLADRSQAPKAAPTIGAGLDLLPAVSDELDLPYGHNEVELPVKLEGKVIGIISDVHVPFHDKPATEAALRWLRSQNIDTLVLNGDFMDMYQVSDHDKDKRRSITFGDELEEGRLILSQIRSYFGAGVQIVYQEGNHEERYERFLPQAMASDKVRGSSVAQQLDLHQHKIDWVGGRRGIEAGRLSIYHGHEMKASGMNAARQLNMRLMDNVIIGHLHRPQSVQRPRLKGDVIGSWVSGCLCNLRPFYAPINEWQHGFNIVRVFDDGMFNLESKLISRGQVL</sequence>
<protein>
    <submittedName>
        <fullName evidence="2">COG0622 Predicted phosphoesterase</fullName>
    </submittedName>
</protein>
<dbReference type="EMBL" id="LR796391">
    <property type="protein sequence ID" value="CAB4141412.1"/>
    <property type="molecule type" value="Genomic_DNA"/>
</dbReference>
<dbReference type="Pfam" id="PF12850">
    <property type="entry name" value="Metallophos_2"/>
    <property type="match status" value="1"/>
</dbReference>